<evidence type="ECO:0000259" key="1">
    <source>
        <dbReference type="Pfam" id="PF13843"/>
    </source>
</evidence>
<dbReference type="EMBL" id="VTPC01090650">
    <property type="protein sequence ID" value="KAF2882121.1"/>
    <property type="molecule type" value="Genomic_DNA"/>
</dbReference>
<dbReference type="OrthoDB" id="6146839at2759"/>
<dbReference type="PANTHER" id="PTHR46599:SF3">
    <property type="entry name" value="PIGGYBAC TRANSPOSABLE ELEMENT-DERIVED PROTEIN 4"/>
    <property type="match status" value="1"/>
</dbReference>
<dbReference type="Proteomes" id="UP000801492">
    <property type="component" value="Unassembled WGS sequence"/>
</dbReference>
<accession>A0A8K0G113</accession>
<feature type="domain" description="PiggyBac transposable element-derived protein" evidence="1">
    <location>
        <begin position="7"/>
        <end position="61"/>
    </location>
</feature>
<dbReference type="PANTHER" id="PTHR46599">
    <property type="entry name" value="PIGGYBAC TRANSPOSABLE ELEMENT-DERIVED PROTEIN 4"/>
    <property type="match status" value="1"/>
</dbReference>
<evidence type="ECO:0000313" key="2">
    <source>
        <dbReference type="EMBL" id="KAF2882121.1"/>
    </source>
</evidence>
<dbReference type="Pfam" id="PF13843">
    <property type="entry name" value="DDE_Tnp_1_7"/>
    <property type="match status" value="1"/>
</dbReference>
<dbReference type="InterPro" id="IPR029526">
    <property type="entry name" value="PGBD"/>
</dbReference>
<organism evidence="2 3">
    <name type="scientific">Ignelater luminosus</name>
    <name type="common">Cucubano</name>
    <name type="synonym">Pyrophorus luminosus</name>
    <dbReference type="NCBI Taxonomy" id="2038154"/>
    <lineage>
        <taxon>Eukaryota</taxon>
        <taxon>Metazoa</taxon>
        <taxon>Ecdysozoa</taxon>
        <taxon>Arthropoda</taxon>
        <taxon>Hexapoda</taxon>
        <taxon>Insecta</taxon>
        <taxon>Pterygota</taxon>
        <taxon>Neoptera</taxon>
        <taxon>Endopterygota</taxon>
        <taxon>Coleoptera</taxon>
        <taxon>Polyphaga</taxon>
        <taxon>Elateriformia</taxon>
        <taxon>Elateroidea</taxon>
        <taxon>Elateridae</taxon>
        <taxon>Agrypninae</taxon>
        <taxon>Pyrophorini</taxon>
        <taxon>Ignelater</taxon>
    </lineage>
</organism>
<gene>
    <name evidence="2" type="ORF">ILUMI_24043</name>
</gene>
<sequence length="141" mass="16413">MFQRDKVIKWKDKKDIHLLSTVHPTHVYEETKHSKSMRKPQIVKDYNLTMGGVDIVNQHLPFLYNKTTGKSITNLDFRMKLIEEIIEKYGQDMFSLRLVERHFLDYVPVTGKKANPTRLCVVCSKTRDSKGKKQDGSCVIS</sequence>
<evidence type="ECO:0000313" key="3">
    <source>
        <dbReference type="Proteomes" id="UP000801492"/>
    </source>
</evidence>
<name>A0A8K0G113_IGNLU</name>
<dbReference type="AlphaFoldDB" id="A0A8K0G113"/>
<reference evidence="2" key="1">
    <citation type="submission" date="2019-08" db="EMBL/GenBank/DDBJ databases">
        <title>The genome of the North American firefly Photinus pyralis.</title>
        <authorList>
            <consortium name="Photinus pyralis genome working group"/>
            <person name="Fallon T.R."/>
            <person name="Sander Lower S.E."/>
            <person name="Weng J.-K."/>
        </authorList>
    </citation>
    <scope>NUCLEOTIDE SEQUENCE</scope>
    <source>
        <strain evidence="2">TRF0915ILg1</strain>
        <tissue evidence="2">Whole body</tissue>
    </source>
</reference>
<keyword evidence="3" id="KW-1185">Reference proteome</keyword>
<comment type="caution">
    <text evidence="2">The sequence shown here is derived from an EMBL/GenBank/DDBJ whole genome shotgun (WGS) entry which is preliminary data.</text>
</comment>
<feature type="non-terminal residue" evidence="2">
    <location>
        <position position="1"/>
    </location>
</feature>
<protein>
    <recommendedName>
        <fullName evidence="1">PiggyBac transposable element-derived protein domain-containing protein</fullName>
    </recommendedName>
</protein>
<proteinExistence type="predicted"/>